<dbReference type="Gene3D" id="3.40.50.720">
    <property type="entry name" value="NAD(P)-binding Rossmann-like Domain"/>
    <property type="match status" value="1"/>
</dbReference>
<dbReference type="PRINTS" id="PR00368">
    <property type="entry name" value="FADPNR"/>
</dbReference>
<dbReference type="InterPro" id="IPR036188">
    <property type="entry name" value="FAD/NAD-bd_sf"/>
</dbReference>
<name>A0A835Z979_9STRA</name>
<dbReference type="InterPro" id="IPR001155">
    <property type="entry name" value="OxRdtase_FMN_N"/>
</dbReference>
<evidence type="ECO:0000256" key="8">
    <source>
        <dbReference type="ARBA" id="ARBA00023004"/>
    </source>
</evidence>
<dbReference type="InterPro" id="IPR051793">
    <property type="entry name" value="NADH:flavin_oxidoreductase"/>
</dbReference>
<feature type="domain" description="FAD/NAD(P)-binding" evidence="11">
    <location>
        <begin position="391"/>
        <end position="673"/>
    </location>
</feature>
<keyword evidence="6" id="KW-0479">Metal-binding</keyword>
<evidence type="ECO:0000259" key="11">
    <source>
        <dbReference type="Pfam" id="PF07992"/>
    </source>
</evidence>
<accession>A0A835Z979</accession>
<evidence type="ECO:0000313" key="12">
    <source>
        <dbReference type="EMBL" id="KAG5189345.1"/>
    </source>
</evidence>
<keyword evidence="9" id="KW-0411">Iron-sulfur</keyword>
<comment type="cofactor">
    <cofactor evidence="1">
        <name>FMN</name>
        <dbReference type="ChEBI" id="CHEBI:58210"/>
    </cofactor>
</comment>
<comment type="similarity">
    <text evidence="3">In the N-terminal section; belongs to the NADH:flavin oxidoreductase/NADH oxidase family.</text>
</comment>
<evidence type="ECO:0000256" key="7">
    <source>
        <dbReference type="ARBA" id="ARBA00023002"/>
    </source>
</evidence>
<dbReference type="GO" id="GO:0016491">
    <property type="term" value="F:oxidoreductase activity"/>
    <property type="evidence" value="ECO:0007669"/>
    <property type="project" value="UniProtKB-KW"/>
</dbReference>
<evidence type="ECO:0000256" key="6">
    <source>
        <dbReference type="ARBA" id="ARBA00022723"/>
    </source>
</evidence>
<dbReference type="Gene3D" id="3.50.50.60">
    <property type="entry name" value="FAD/NAD(P)-binding domain"/>
    <property type="match status" value="1"/>
</dbReference>
<dbReference type="CDD" id="cd02930">
    <property type="entry name" value="DCR_FMN"/>
    <property type="match status" value="1"/>
</dbReference>
<dbReference type="GO" id="GO:0046872">
    <property type="term" value="F:metal ion binding"/>
    <property type="evidence" value="ECO:0007669"/>
    <property type="project" value="UniProtKB-KW"/>
</dbReference>
<dbReference type="SUPFAM" id="SSF51971">
    <property type="entry name" value="Nucleotide-binding domain"/>
    <property type="match status" value="1"/>
</dbReference>
<dbReference type="Pfam" id="PF00724">
    <property type="entry name" value="Oxidored_FMN"/>
    <property type="match status" value="1"/>
</dbReference>
<keyword evidence="8" id="KW-0408">Iron</keyword>
<proteinExistence type="inferred from homology"/>
<dbReference type="PANTHER" id="PTHR42917">
    <property type="entry name" value="2,4-DIENOYL-COA REDUCTASE"/>
    <property type="match status" value="1"/>
</dbReference>
<keyword evidence="5" id="KW-0288">FMN</keyword>
<comment type="cofactor">
    <cofactor evidence="2">
        <name>[4Fe-4S] cluster</name>
        <dbReference type="ChEBI" id="CHEBI:49883"/>
    </cofactor>
</comment>
<evidence type="ECO:0000259" key="10">
    <source>
        <dbReference type="Pfam" id="PF00724"/>
    </source>
</evidence>
<dbReference type="Gene3D" id="3.20.20.70">
    <property type="entry name" value="Aldolase class I"/>
    <property type="match status" value="1"/>
</dbReference>
<protein>
    <submittedName>
        <fullName evidence="12">Uncharacterized protein</fullName>
    </submittedName>
</protein>
<evidence type="ECO:0000256" key="3">
    <source>
        <dbReference type="ARBA" id="ARBA00011048"/>
    </source>
</evidence>
<dbReference type="Proteomes" id="UP000664859">
    <property type="component" value="Unassembled WGS sequence"/>
</dbReference>
<keyword evidence="4" id="KW-0285">Flavoprotein</keyword>
<evidence type="ECO:0000256" key="1">
    <source>
        <dbReference type="ARBA" id="ARBA00001917"/>
    </source>
</evidence>
<dbReference type="GO" id="GO:0010181">
    <property type="term" value="F:FMN binding"/>
    <property type="evidence" value="ECO:0007669"/>
    <property type="project" value="InterPro"/>
</dbReference>
<evidence type="ECO:0000256" key="9">
    <source>
        <dbReference type="ARBA" id="ARBA00023014"/>
    </source>
</evidence>
<keyword evidence="7" id="KW-0560">Oxidoreductase</keyword>
<dbReference type="AlphaFoldDB" id="A0A835Z979"/>
<dbReference type="EMBL" id="JAFCMP010000052">
    <property type="protein sequence ID" value="KAG5189345.1"/>
    <property type="molecule type" value="Genomic_DNA"/>
</dbReference>
<comment type="caution">
    <text evidence="12">The sequence shown here is derived from an EMBL/GenBank/DDBJ whole genome shotgun (WGS) entry which is preliminary data.</text>
</comment>
<reference evidence="12" key="1">
    <citation type="submission" date="2021-02" db="EMBL/GenBank/DDBJ databases">
        <title>First Annotated Genome of the Yellow-green Alga Tribonema minus.</title>
        <authorList>
            <person name="Mahan K.M."/>
        </authorList>
    </citation>
    <scope>NUCLEOTIDE SEQUENCE</scope>
    <source>
        <strain evidence="12">UTEX B ZZ1240</strain>
    </source>
</reference>
<feature type="domain" description="NADH:flavin oxidoreductase/NADH oxidase N-terminal" evidence="10">
    <location>
        <begin position="10"/>
        <end position="344"/>
    </location>
</feature>
<evidence type="ECO:0000256" key="4">
    <source>
        <dbReference type="ARBA" id="ARBA00022630"/>
    </source>
</evidence>
<dbReference type="OrthoDB" id="276546at2759"/>
<dbReference type="FunFam" id="3.20.20.70:FF:000082">
    <property type="entry name" value="NADPH-dependent 2,4-dienoyl-CoA reductase"/>
    <property type="match status" value="1"/>
</dbReference>
<keyword evidence="13" id="KW-1185">Reference proteome</keyword>
<dbReference type="PRINTS" id="PR00469">
    <property type="entry name" value="PNDRDTASEII"/>
</dbReference>
<gene>
    <name evidence="12" type="ORF">JKP88DRAFT_271618</name>
</gene>
<dbReference type="GO" id="GO:0051536">
    <property type="term" value="F:iron-sulfur cluster binding"/>
    <property type="evidence" value="ECO:0007669"/>
    <property type="project" value="UniProtKB-KW"/>
</dbReference>
<evidence type="ECO:0000313" key="13">
    <source>
        <dbReference type="Proteomes" id="UP000664859"/>
    </source>
</evidence>
<dbReference type="SUPFAM" id="SSF51395">
    <property type="entry name" value="FMN-linked oxidoreductases"/>
    <property type="match status" value="1"/>
</dbReference>
<sequence length="728" mass="78336">MASASRFPNLLKPLDLGHTQLKNRILMGSMHTGLEETGPGALIGLGSGLSKMAAFFAERARGGVGLMVTGGIAPNRAGTVAPLAAKLTSRGEAKGHAEVTAAVHEAGSKICMQILHAGRYAYHPWCVAPSPIKSPISPHPPHALTPAEVEATISDYVRSAELAKEAGYDGVEVMGSEGYLINEFITTNTNKRQDEWGGEFQQRVRFPVEIVRRIREAVGQDFIIIYRLSMLDLIEGGSSWEEVVELAKNVDKAGASILNTGIGWHEARIPTIATCVPRAGFTWVTRKLKQEGLRTPLITTNRINMPQTAEQVLARGDADMVSMARPLLADPYWVRKAAEGREDEINTCIACNQACLDHSFVGKLASCLVNPRAGHETELRLLPVAATKRRRVAVVGAGPAGLACATSAAQRGHKVTLFESASDIGGQFNMAKAVPGKEEFHETIRYFKRQLELTGVEVVLNKRVSADDLISGGYEQVVLATGVVPRQVDFPGSRDHRSVLSYVDVLRHKAHVGKRVAIIGAGGIGFDVAEYLLQEKKVQGMTVEQRLGDIPGFLREWGIDPNMSSRGGLAPAVSEPAEREIYLCQRKPGALGKGLGKTTGWIHRASLKKHGVHMISGVKYRRVDDAGLHVTFESGEERVLAVDNVIICAGQEPLRDLQEPLGAAGIPVFRIGGSELAAELDAKRAIDQGTRLAAVIEDAQAGQVFNAPLGFKAQAMDTLKAFTGGAKK</sequence>
<evidence type="ECO:0000256" key="5">
    <source>
        <dbReference type="ARBA" id="ARBA00022643"/>
    </source>
</evidence>
<evidence type="ECO:0000256" key="2">
    <source>
        <dbReference type="ARBA" id="ARBA00001966"/>
    </source>
</evidence>
<dbReference type="Pfam" id="PF07992">
    <property type="entry name" value="Pyr_redox_2"/>
    <property type="match status" value="1"/>
</dbReference>
<dbReference type="InterPro" id="IPR013785">
    <property type="entry name" value="Aldolase_TIM"/>
</dbReference>
<dbReference type="InterPro" id="IPR023753">
    <property type="entry name" value="FAD/NAD-binding_dom"/>
</dbReference>
<organism evidence="12 13">
    <name type="scientific">Tribonema minus</name>
    <dbReference type="NCBI Taxonomy" id="303371"/>
    <lineage>
        <taxon>Eukaryota</taxon>
        <taxon>Sar</taxon>
        <taxon>Stramenopiles</taxon>
        <taxon>Ochrophyta</taxon>
        <taxon>PX clade</taxon>
        <taxon>Xanthophyceae</taxon>
        <taxon>Tribonematales</taxon>
        <taxon>Tribonemataceae</taxon>
        <taxon>Tribonema</taxon>
    </lineage>
</organism>
<dbReference type="PANTHER" id="PTHR42917:SF2">
    <property type="entry name" value="2,4-DIENOYL-COA REDUCTASE [(2E)-ENOYL-COA-PRODUCING]"/>
    <property type="match status" value="1"/>
</dbReference>
<dbReference type="SUPFAM" id="SSF51905">
    <property type="entry name" value="FAD/NAD(P)-binding domain"/>
    <property type="match status" value="1"/>
</dbReference>